<keyword evidence="8" id="KW-1185">Reference proteome</keyword>
<evidence type="ECO:0000259" key="5">
    <source>
        <dbReference type="PROSITE" id="PS50111"/>
    </source>
</evidence>
<dbReference type="Gene3D" id="1.10.8.500">
    <property type="entry name" value="HAMP domain in histidine kinase"/>
    <property type="match status" value="1"/>
</dbReference>
<dbReference type="Proteomes" id="UP000781958">
    <property type="component" value="Unassembled WGS sequence"/>
</dbReference>
<dbReference type="RefSeq" id="WP_209766404.1">
    <property type="nucleotide sequence ID" value="NZ_JAGINP010000007.1"/>
</dbReference>
<feature type="domain" description="Methyl-accepting transducer" evidence="5">
    <location>
        <begin position="463"/>
        <end position="699"/>
    </location>
</feature>
<dbReference type="PROSITE" id="PS50111">
    <property type="entry name" value="CHEMOTAXIS_TRANSDUC_2"/>
    <property type="match status" value="1"/>
</dbReference>
<evidence type="ECO:0000256" key="4">
    <source>
        <dbReference type="SAM" id="MobiDB-lite"/>
    </source>
</evidence>
<dbReference type="EMBL" id="JAGINP010000007">
    <property type="protein sequence ID" value="MBP2292532.1"/>
    <property type="molecule type" value="Genomic_DNA"/>
</dbReference>
<protein>
    <submittedName>
        <fullName evidence="7">Methyl-accepting chemotaxis protein</fullName>
    </submittedName>
</protein>
<reference evidence="7 8" key="1">
    <citation type="submission" date="2021-03" db="EMBL/GenBank/DDBJ databases">
        <title>Genomic Encyclopedia of Type Strains, Phase III (KMG-III): the genomes of soil and plant-associated and newly described type strains.</title>
        <authorList>
            <person name="Whitman W."/>
        </authorList>
    </citation>
    <scope>NUCLEOTIDE SEQUENCE [LARGE SCALE GENOMIC DNA]</scope>
    <source>
        <strain evidence="7 8">IMMIB AFH-6</strain>
    </source>
</reference>
<dbReference type="Pfam" id="PF00015">
    <property type="entry name" value="MCPsignal"/>
    <property type="match status" value="1"/>
</dbReference>
<evidence type="ECO:0000313" key="7">
    <source>
        <dbReference type="EMBL" id="MBP2292532.1"/>
    </source>
</evidence>
<gene>
    <name evidence="7" type="ORF">J2851_002310</name>
</gene>
<dbReference type="SUPFAM" id="SSF58104">
    <property type="entry name" value="Methyl-accepting chemotaxis protein (MCP) signaling domain"/>
    <property type="match status" value="1"/>
</dbReference>
<dbReference type="PANTHER" id="PTHR32089">
    <property type="entry name" value="METHYL-ACCEPTING CHEMOTAXIS PROTEIN MCPB"/>
    <property type="match status" value="1"/>
</dbReference>
<organism evidence="7 8">
    <name type="scientific">Azospirillum rugosum</name>
    <dbReference type="NCBI Taxonomy" id="416170"/>
    <lineage>
        <taxon>Bacteria</taxon>
        <taxon>Pseudomonadati</taxon>
        <taxon>Pseudomonadota</taxon>
        <taxon>Alphaproteobacteria</taxon>
        <taxon>Rhodospirillales</taxon>
        <taxon>Azospirillaceae</taxon>
        <taxon>Azospirillum</taxon>
    </lineage>
</organism>
<proteinExistence type="inferred from homology"/>
<sequence>MAMSVDLRHKLPAMIVSASFVSILAAGVLGYVSAADSLKAGERNKLEALAAARQATLSDYLDSLKDDALVTANVRMLRDGLLGMVNGYRLEAANGAADAIVRRKYLDENPNPPDQRSKLDQGGNSIYDSSHGKIHPWLRELAAGREYDDIQLIAPDGTVLYSVAKRDDFVTNLKTGPWKDTALADVFARISAEPKAGRVAMSDLTAYAPAGGRPTAFIASPITLATPAGEEQLLGVLVLVLSDAKLNRIMQAAQGLGATGETYVVGADRLLRSNSRLSAAPTVLSTRADSDTVADALAGRGGVGETRNHRRAEVISAYRPIDQLGLRWAVMAEAELDEVLAPVAELRNRMVLGGLLLLAALSAAGLWFARGVTGPLSAMTEAMRRLAGGDHAADVPARERRDEIGAMAAAVQVFKDALIQTDRLRAEEEERRARQDRRTRTVEGLTARFDAEVSGVVRTVADAAVELEATAQSMRAIADRTSGQAATVAASADQTSDGVNTVAAATEELSASIQEIAGRVADSVRITRNAVEEAQRTNRVVEALVQAAGKISAVVGLIETIASQTNLLALNATIEAARAGDAGKGFAVVANEVKGLAAQTAKATSEVSGLIGDIQAASDTAVSAIGRIATIIREVDGISAVIASAVEQQGAATAEIAETVQRSAAGAQTVSTTIVGVSEAAGKTGAAASDMLASAQGLARQADALRGEIDRFLGAIRNVEAA</sequence>
<dbReference type="PANTHER" id="PTHR32089:SF112">
    <property type="entry name" value="LYSOZYME-LIKE PROTEIN-RELATED"/>
    <property type="match status" value="1"/>
</dbReference>
<dbReference type="SMART" id="SM00304">
    <property type="entry name" value="HAMP"/>
    <property type="match status" value="1"/>
</dbReference>
<dbReference type="Gene3D" id="1.10.287.950">
    <property type="entry name" value="Methyl-accepting chemotaxis protein"/>
    <property type="match status" value="1"/>
</dbReference>
<evidence type="ECO:0000313" key="8">
    <source>
        <dbReference type="Proteomes" id="UP000781958"/>
    </source>
</evidence>
<name>A0ABS4SIY6_9PROT</name>
<dbReference type="SMART" id="SM00283">
    <property type="entry name" value="MA"/>
    <property type="match status" value="1"/>
</dbReference>
<evidence type="ECO:0000256" key="1">
    <source>
        <dbReference type="ARBA" id="ARBA00023224"/>
    </source>
</evidence>
<dbReference type="InterPro" id="IPR004089">
    <property type="entry name" value="MCPsignal_dom"/>
</dbReference>
<dbReference type="PROSITE" id="PS50885">
    <property type="entry name" value="HAMP"/>
    <property type="match status" value="1"/>
</dbReference>
<evidence type="ECO:0000256" key="2">
    <source>
        <dbReference type="ARBA" id="ARBA00029447"/>
    </source>
</evidence>
<keyword evidence="1 3" id="KW-0807">Transducer</keyword>
<dbReference type="CDD" id="cd06225">
    <property type="entry name" value="HAMP"/>
    <property type="match status" value="1"/>
</dbReference>
<evidence type="ECO:0000259" key="6">
    <source>
        <dbReference type="PROSITE" id="PS50885"/>
    </source>
</evidence>
<dbReference type="Gene3D" id="3.30.450.20">
    <property type="entry name" value="PAS domain"/>
    <property type="match status" value="1"/>
</dbReference>
<comment type="similarity">
    <text evidence="2">Belongs to the methyl-accepting chemotaxis (MCP) protein family.</text>
</comment>
<feature type="region of interest" description="Disordered" evidence="4">
    <location>
        <begin position="106"/>
        <end position="128"/>
    </location>
</feature>
<accession>A0ABS4SIY6</accession>
<dbReference type="InterPro" id="IPR003660">
    <property type="entry name" value="HAMP_dom"/>
</dbReference>
<dbReference type="Pfam" id="PF00672">
    <property type="entry name" value="HAMP"/>
    <property type="match status" value="1"/>
</dbReference>
<evidence type="ECO:0000256" key="3">
    <source>
        <dbReference type="PROSITE-ProRule" id="PRU00284"/>
    </source>
</evidence>
<feature type="domain" description="HAMP" evidence="6">
    <location>
        <begin position="370"/>
        <end position="423"/>
    </location>
</feature>
<comment type="caution">
    <text evidence="7">The sequence shown here is derived from an EMBL/GenBank/DDBJ whole genome shotgun (WGS) entry which is preliminary data.</text>
</comment>